<evidence type="ECO:0008006" key="9">
    <source>
        <dbReference type="Google" id="ProtNLM"/>
    </source>
</evidence>
<gene>
    <name evidence="7" type="ORF">NP7_05790</name>
</gene>
<comment type="subcellular location">
    <subcellularLocation>
        <location evidence="1">Cell membrane</location>
        <topology evidence="1">Multi-pass membrane protein</topology>
    </subcellularLocation>
</comment>
<feature type="transmembrane region" description="Helical" evidence="6">
    <location>
        <begin position="190"/>
        <end position="209"/>
    </location>
</feature>
<evidence type="ECO:0000256" key="6">
    <source>
        <dbReference type="SAM" id="Phobius"/>
    </source>
</evidence>
<dbReference type="AlphaFoldDB" id="A0A2D2LUW7"/>
<accession>A0A2D2LUW7</accession>
<proteinExistence type="predicted"/>
<dbReference type="EMBL" id="CP024443">
    <property type="protein sequence ID" value="ATR78813.1"/>
    <property type="molecule type" value="Genomic_DNA"/>
</dbReference>
<feature type="transmembrane region" description="Helical" evidence="6">
    <location>
        <begin position="378"/>
        <end position="398"/>
    </location>
</feature>
<feature type="transmembrane region" description="Helical" evidence="6">
    <location>
        <begin position="404"/>
        <end position="427"/>
    </location>
</feature>
<evidence type="ECO:0000256" key="3">
    <source>
        <dbReference type="ARBA" id="ARBA00022692"/>
    </source>
</evidence>
<feature type="transmembrane region" description="Helical" evidence="6">
    <location>
        <begin position="318"/>
        <end position="340"/>
    </location>
</feature>
<feature type="transmembrane region" description="Helical" evidence="6">
    <location>
        <begin position="346"/>
        <end position="366"/>
    </location>
</feature>
<name>A0A2D2LUW7_FAUOS</name>
<evidence type="ECO:0000256" key="2">
    <source>
        <dbReference type="ARBA" id="ARBA00022475"/>
    </source>
</evidence>
<keyword evidence="4 6" id="KW-1133">Transmembrane helix</keyword>
<evidence type="ECO:0000313" key="8">
    <source>
        <dbReference type="Proteomes" id="UP000229340"/>
    </source>
</evidence>
<dbReference type="GO" id="GO:0005886">
    <property type="term" value="C:plasma membrane"/>
    <property type="evidence" value="ECO:0007669"/>
    <property type="project" value="UniProtKB-SubCell"/>
</dbReference>
<dbReference type="PANTHER" id="PTHR30250">
    <property type="entry name" value="PST FAMILY PREDICTED COLANIC ACID TRANSPORTER"/>
    <property type="match status" value="1"/>
</dbReference>
<organism evidence="7 8">
    <name type="scientific">Faucicola osloensis</name>
    <name type="common">Moraxella osloensis</name>
    <dbReference type="NCBI Taxonomy" id="34062"/>
    <lineage>
        <taxon>Bacteria</taxon>
        <taxon>Pseudomonadati</taxon>
        <taxon>Pseudomonadota</taxon>
        <taxon>Gammaproteobacteria</taxon>
        <taxon>Moraxellales</taxon>
        <taxon>Moraxellaceae</taxon>
        <taxon>Faucicola</taxon>
    </lineage>
</organism>
<dbReference type="InterPro" id="IPR050833">
    <property type="entry name" value="Poly_Biosynth_Transport"/>
</dbReference>
<dbReference type="Pfam" id="PF01943">
    <property type="entry name" value="Polysacc_synt"/>
    <property type="match status" value="1"/>
</dbReference>
<keyword evidence="2" id="KW-1003">Cell membrane</keyword>
<evidence type="ECO:0000256" key="4">
    <source>
        <dbReference type="ARBA" id="ARBA00022989"/>
    </source>
</evidence>
<feature type="transmembrane region" description="Helical" evidence="6">
    <location>
        <begin position="55"/>
        <end position="75"/>
    </location>
</feature>
<protein>
    <recommendedName>
        <fullName evidence="9">Polysaccharide biosynthesis protein</fullName>
    </recommendedName>
</protein>
<evidence type="ECO:0000256" key="5">
    <source>
        <dbReference type="ARBA" id="ARBA00023136"/>
    </source>
</evidence>
<reference evidence="8" key="1">
    <citation type="submission" date="2017-11" db="EMBL/GenBank/DDBJ databases">
        <title>Complete genome sequence of Moraxella osloensis NP7 isolated from human skin.</title>
        <authorList>
            <person name="Lee K."/>
            <person name="Lim J.Y."/>
            <person name="Hwang I."/>
        </authorList>
    </citation>
    <scope>NUCLEOTIDE SEQUENCE [LARGE SCALE GENOMIC DNA]</scope>
    <source>
        <strain evidence="8">NP7</strain>
    </source>
</reference>
<feature type="transmembrane region" description="Helical" evidence="6">
    <location>
        <begin position="138"/>
        <end position="157"/>
    </location>
</feature>
<feature type="transmembrane region" description="Helical" evidence="6">
    <location>
        <begin position="279"/>
        <end position="297"/>
    </location>
</feature>
<dbReference type="RefSeq" id="WP_100270065.1">
    <property type="nucleotide sequence ID" value="NZ_CP024443.1"/>
</dbReference>
<dbReference type="PANTHER" id="PTHR30250:SF11">
    <property type="entry name" value="O-ANTIGEN TRANSPORTER-RELATED"/>
    <property type="match status" value="1"/>
</dbReference>
<evidence type="ECO:0000256" key="1">
    <source>
        <dbReference type="ARBA" id="ARBA00004651"/>
    </source>
</evidence>
<keyword evidence="5 6" id="KW-0472">Membrane</keyword>
<feature type="transmembrane region" description="Helical" evidence="6">
    <location>
        <begin position="95"/>
        <end position="118"/>
    </location>
</feature>
<feature type="transmembrane region" description="Helical" evidence="6">
    <location>
        <begin position="21"/>
        <end position="43"/>
    </location>
</feature>
<feature type="transmembrane region" description="Helical" evidence="6">
    <location>
        <begin position="230"/>
        <end position="259"/>
    </location>
</feature>
<keyword evidence="3 6" id="KW-0812">Transmembrane</keyword>
<dbReference type="Proteomes" id="UP000229340">
    <property type="component" value="Chromosome"/>
</dbReference>
<feature type="transmembrane region" description="Helical" evidence="6">
    <location>
        <begin position="164"/>
        <end position="184"/>
    </location>
</feature>
<sequence>MLISKIKNLFSDSLYNKIFTNSFWILSGNIVSKLVLLVATILMTNYLSKEEYGQFGIIKSTILMFVMFASMELGITATKYVSQYKNSNRLKVENIVGLSNLFSIIVSFILAITVYFFASNIANQINAPNLTKEIQISSFILFFASLNGVQAGILAGLERFKELSINTTIAGLFSSICLIIASKFYSLSEIVIAFGLNYVLLFILNFLTLRKFFYNSYSVKLFSLNNFNELGVIWRFSFPAILAGLMVSPVTWICNYLLVNQVNGYHEMANFDIANQWRNTILFIPSALSQIVLPLLSSSIEDQKNYKKIFNINLKINFYLGSGLALLFTILSPLIIKLYGENYQNALLPMVIMFITTAIITVNNVIGQAIASQDKMWLGFIVNSIWATSLIFFTYVTINIYNMGALGLSISFLVSYIIHTFIQFMLVRNKL</sequence>
<dbReference type="InterPro" id="IPR002797">
    <property type="entry name" value="Polysacc_synth"/>
</dbReference>
<evidence type="ECO:0000313" key="7">
    <source>
        <dbReference type="EMBL" id="ATR78813.1"/>
    </source>
</evidence>